<keyword evidence="1" id="KW-0175">Coiled coil</keyword>
<evidence type="ECO:0000256" key="1">
    <source>
        <dbReference type="SAM" id="Coils"/>
    </source>
</evidence>
<reference evidence="2" key="1">
    <citation type="submission" date="2020-09" db="EMBL/GenBank/DDBJ databases">
        <title>Iningainema tapete sp. nov. (Scytonemataceae, Cyanobacteria) from greenhouses in central Florida (USA) produces two types of nodularin with biosynthetic potential for microcystin-LR and anabaenopeptins.</title>
        <authorList>
            <person name="Berthold D.E."/>
            <person name="Lefler F.W."/>
            <person name="Huang I.-S."/>
            <person name="Abdulla H."/>
            <person name="Zimba P.V."/>
            <person name="Laughinghouse H.D. IV."/>
        </authorList>
    </citation>
    <scope>NUCLEOTIDE SEQUENCE</scope>
    <source>
        <strain evidence="2">BLCCT55</strain>
    </source>
</reference>
<sequence>MQAMKDGGMEQPIIEHESAKLSQIAEELEQAKSGFEREKASLNASAVEQQQQLQQLQLNVQLAQKDLELAASKLVTAKSKRELLEYDASVREVERRQRAAQLQQEYSRQQLSYAQSIRDRDYQLAQLNLSLSAIDDKLSLIPVVKAPRNGYIRRVKPWVGNNGKYTTTVIISSTPNKSASSASPK</sequence>
<protein>
    <submittedName>
        <fullName evidence="2">Uncharacterized protein</fullName>
    </submittedName>
</protein>
<dbReference type="AlphaFoldDB" id="A0A8J6XLP2"/>
<evidence type="ECO:0000313" key="3">
    <source>
        <dbReference type="Proteomes" id="UP000629098"/>
    </source>
</evidence>
<comment type="caution">
    <text evidence="2">The sequence shown here is derived from an EMBL/GenBank/DDBJ whole genome shotgun (WGS) entry which is preliminary data.</text>
</comment>
<accession>A0A8J6XLP2</accession>
<keyword evidence="3" id="KW-1185">Reference proteome</keyword>
<dbReference type="RefSeq" id="WP_190828685.1">
    <property type="nucleotide sequence ID" value="NZ_CAWPPI010000050.1"/>
</dbReference>
<proteinExistence type="predicted"/>
<name>A0A8J6XLP2_9CYAN</name>
<organism evidence="2 3">
    <name type="scientific">Iningainema tapete BLCC-T55</name>
    <dbReference type="NCBI Taxonomy" id="2748662"/>
    <lineage>
        <taxon>Bacteria</taxon>
        <taxon>Bacillati</taxon>
        <taxon>Cyanobacteriota</taxon>
        <taxon>Cyanophyceae</taxon>
        <taxon>Nostocales</taxon>
        <taxon>Scytonemataceae</taxon>
        <taxon>Iningainema tapete</taxon>
    </lineage>
</organism>
<dbReference type="EMBL" id="JACXAE010000050">
    <property type="protein sequence ID" value="MBD2773196.1"/>
    <property type="molecule type" value="Genomic_DNA"/>
</dbReference>
<dbReference type="Proteomes" id="UP000629098">
    <property type="component" value="Unassembled WGS sequence"/>
</dbReference>
<gene>
    <name evidence="2" type="ORF">ICL16_14245</name>
</gene>
<evidence type="ECO:0000313" key="2">
    <source>
        <dbReference type="EMBL" id="MBD2773196.1"/>
    </source>
</evidence>
<feature type="coiled-coil region" evidence="1">
    <location>
        <begin position="18"/>
        <end position="73"/>
    </location>
</feature>